<accession>G7E6I6</accession>
<feature type="region of interest" description="Disordered" evidence="1">
    <location>
        <begin position="1"/>
        <end position="38"/>
    </location>
</feature>
<dbReference type="AlphaFoldDB" id="G7E6I6"/>
<dbReference type="InParanoid" id="G7E6I6"/>
<organism evidence="2 3">
    <name type="scientific">Mixia osmundae (strain CBS 9802 / IAM 14324 / JCM 22182 / KY 12970)</name>
    <dbReference type="NCBI Taxonomy" id="764103"/>
    <lineage>
        <taxon>Eukaryota</taxon>
        <taxon>Fungi</taxon>
        <taxon>Dikarya</taxon>
        <taxon>Basidiomycota</taxon>
        <taxon>Pucciniomycotina</taxon>
        <taxon>Mixiomycetes</taxon>
        <taxon>Mixiales</taxon>
        <taxon>Mixiaceae</taxon>
        <taxon>Mixia</taxon>
    </lineage>
</organism>
<dbReference type="HOGENOM" id="CLU_3335746_0_0_1"/>
<gene>
    <name evidence="2" type="primary">Mo05132</name>
    <name evidence="2" type="ORF">E5Q_05132</name>
</gene>
<proteinExistence type="predicted"/>
<comment type="caution">
    <text evidence="2">The sequence shown here is derived from an EMBL/GenBank/DDBJ whole genome shotgun (WGS) entry which is preliminary data.</text>
</comment>
<keyword evidence="3" id="KW-1185">Reference proteome</keyword>
<name>G7E6I6_MIXOS</name>
<dbReference type="Proteomes" id="UP000009131">
    <property type="component" value="Unassembled WGS sequence"/>
</dbReference>
<feature type="compositionally biased region" description="Polar residues" evidence="1">
    <location>
        <begin position="1"/>
        <end position="15"/>
    </location>
</feature>
<evidence type="ECO:0000313" key="3">
    <source>
        <dbReference type="Proteomes" id="UP000009131"/>
    </source>
</evidence>
<evidence type="ECO:0000256" key="1">
    <source>
        <dbReference type="SAM" id="MobiDB-lite"/>
    </source>
</evidence>
<dbReference type="EMBL" id="BABT02000152">
    <property type="protein sequence ID" value="GAA98446.1"/>
    <property type="molecule type" value="Genomic_DNA"/>
</dbReference>
<reference evidence="2 3" key="1">
    <citation type="journal article" date="2011" name="J. Gen. Appl. Microbiol.">
        <title>Draft genome sequencing of the enigmatic basidiomycete Mixia osmundae.</title>
        <authorList>
            <person name="Nishida H."/>
            <person name="Nagatsuka Y."/>
            <person name="Sugiyama J."/>
        </authorList>
    </citation>
    <scope>NUCLEOTIDE SEQUENCE [LARGE SCALE GENOMIC DNA]</scope>
    <source>
        <strain evidence="3">CBS 9802 / IAM 14324 / JCM 22182 / KY 12970</strain>
    </source>
</reference>
<reference evidence="2 3" key="2">
    <citation type="journal article" date="2012" name="Open Biol.">
        <title>Characteristics of nucleosomes and linker DNA regions on the genome of the basidiomycete Mixia osmundae revealed by mono- and dinucleosome mapping.</title>
        <authorList>
            <person name="Nishida H."/>
            <person name="Kondo S."/>
            <person name="Matsumoto T."/>
            <person name="Suzuki Y."/>
            <person name="Yoshikawa H."/>
            <person name="Taylor T.D."/>
            <person name="Sugiyama J."/>
        </authorList>
    </citation>
    <scope>NUCLEOTIDE SEQUENCE [LARGE SCALE GENOMIC DNA]</scope>
    <source>
        <strain evidence="3">CBS 9802 / IAM 14324 / JCM 22182 / KY 12970</strain>
    </source>
</reference>
<protein>
    <submittedName>
        <fullName evidence="2">Uncharacterized protein</fullName>
    </submittedName>
</protein>
<sequence length="38" mass="4372">MASTYPTIQIRSHGQASDPGHSEQQWTVFDQPLEESRR</sequence>
<evidence type="ECO:0000313" key="2">
    <source>
        <dbReference type="EMBL" id="GAA98446.1"/>
    </source>
</evidence>